<evidence type="ECO:0000313" key="4">
    <source>
        <dbReference type="EMBL" id="RGB81433.1"/>
    </source>
</evidence>
<keyword evidence="2" id="KW-0175">Coiled coil</keyword>
<dbReference type="GO" id="GO:0003700">
    <property type="term" value="F:DNA-binding transcription factor activity"/>
    <property type="evidence" value="ECO:0007669"/>
    <property type="project" value="InterPro"/>
</dbReference>
<evidence type="ECO:0000256" key="1">
    <source>
        <dbReference type="ARBA" id="ARBA00023125"/>
    </source>
</evidence>
<name>A0A3E2TRD4_9FIRM</name>
<accession>A0A3E2TRD4</accession>
<evidence type="ECO:0000259" key="3">
    <source>
        <dbReference type="PROSITE" id="PS50937"/>
    </source>
</evidence>
<dbReference type="EMBL" id="QVEP01000005">
    <property type="protein sequence ID" value="RGB81433.1"/>
    <property type="molecule type" value="Genomic_DNA"/>
</dbReference>
<dbReference type="PROSITE" id="PS50937">
    <property type="entry name" value="HTH_MERR_2"/>
    <property type="match status" value="1"/>
</dbReference>
<dbReference type="InterPro" id="IPR000551">
    <property type="entry name" value="MerR-type_HTH_dom"/>
</dbReference>
<keyword evidence="1" id="KW-0238">DNA-binding</keyword>
<dbReference type="InterPro" id="IPR047057">
    <property type="entry name" value="MerR_fam"/>
</dbReference>
<comment type="caution">
    <text evidence="4">The sequence shown here is derived from an EMBL/GenBank/DDBJ whole genome shotgun (WGS) entry which is preliminary data.</text>
</comment>
<dbReference type="AlphaFoldDB" id="A0A3E2TRD4"/>
<dbReference type="InterPro" id="IPR009061">
    <property type="entry name" value="DNA-bd_dom_put_sf"/>
</dbReference>
<dbReference type="Pfam" id="PF13411">
    <property type="entry name" value="MerR_1"/>
    <property type="match status" value="1"/>
</dbReference>
<evidence type="ECO:0000313" key="5">
    <source>
        <dbReference type="Proteomes" id="UP000260773"/>
    </source>
</evidence>
<dbReference type="GO" id="GO:0003677">
    <property type="term" value="F:DNA binding"/>
    <property type="evidence" value="ECO:0007669"/>
    <property type="project" value="UniProtKB-KW"/>
</dbReference>
<dbReference type="Proteomes" id="UP000260773">
    <property type="component" value="Unassembled WGS sequence"/>
</dbReference>
<feature type="coiled-coil region" evidence="2">
    <location>
        <begin position="81"/>
        <end position="108"/>
    </location>
</feature>
<dbReference type="PANTHER" id="PTHR30204">
    <property type="entry name" value="REDOX-CYCLING DRUG-SENSING TRANSCRIPTIONAL ACTIVATOR SOXR"/>
    <property type="match status" value="1"/>
</dbReference>
<proteinExistence type="predicted"/>
<dbReference type="SMART" id="SM00422">
    <property type="entry name" value="HTH_MERR"/>
    <property type="match status" value="1"/>
</dbReference>
<dbReference type="Gene3D" id="1.10.1660.10">
    <property type="match status" value="1"/>
</dbReference>
<protein>
    <submittedName>
        <fullName evidence="4">MerR family transcriptional regulator</fullName>
    </submittedName>
</protein>
<sequence>MTRLYSIGDVHEMTGLSVSALRYYADMKVVCPARIDRQTGYRYYDFDDIQRLKTVGYLKKAGFSLAEITVVMEAASEEERRLLMSERMEQTQKQMKRLKERMSMMEWLTSQNPAPEAGHECYRIHQKQMDLEGFG</sequence>
<organism evidence="4 5">
    <name type="scientific">Coprococcus catus</name>
    <dbReference type="NCBI Taxonomy" id="116085"/>
    <lineage>
        <taxon>Bacteria</taxon>
        <taxon>Bacillati</taxon>
        <taxon>Bacillota</taxon>
        <taxon>Clostridia</taxon>
        <taxon>Lachnospirales</taxon>
        <taxon>Lachnospiraceae</taxon>
        <taxon>Coprococcus</taxon>
    </lineage>
</organism>
<feature type="domain" description="HTH merR-type" evidence="3">
    <location>
        <begin position="4"/>
        <end position="74"/>
    </location>
</feature>
<reference evidence="4 5" key="1">
    <citation type="submission" date="2018-08" db="EMBL/GenBank/DDBJ databases">
        <title>A genome reference for cultivated species of the human gut microbiota.</title>
        <authorList>
            <person name="Zou Y."/>
            <person name="Xue W."/>
            <person name="Luo G."/>
        </authorList>
    </citation>
    <scope>NUCLEOTIDE SEQUENCE [LARGE SCALE GENOMIC DNA]</scope>
    <source>
        <strain evidence="4 5">AF45-17</strain>
    </source>
</reference>
<evidence type="ECO:0000256" key="2">
    <source>
        <dbReference type="SAM" id="Coils"/>
    </source>
</evidence>
<dbReference type="PANTHER" id="PTHR30204:SF97">
    <property type="entry name" value="MERR FAMILY REGULATORY PROTEIN"/>
    <property type="match status" value="1"/>
</dbReference>
<gene>
    <name evidence="4" type="ORF">DW070_03000</name>
</gene>
<dbReference type="SUPFAM" id="SSF46955">
    <property type="entry name" value="Putative DNA-binding domain"/>
    <property type="match status" value="1"/>
</dbReference>